<sequence>MKPAIIAIAALAGLSACTQGTPPPEDLPAMPEGTCNADAVQSHIGHKATAASGAELMRLSGARTLRWVPPRSAVTMDYRADRLTVSYDDNYTIVRISCG</sequence>
<dbReference type="Pfam" id="PF11720">
    <property type="entry name" value="Inhibitor_I78"/>
    <property type="match status" value="1"/>
</dbReference>
<evidence type="ECO:0000313" key="1">
    <source>
        <dbReference type="EMBL" id="KHS42670.1"/>
    </source>
</evidence>
<keyword evidence="2" id="KW-1185">Reference proteome</keyword>
<dbReference type="RefSeq" id="WP_039337730.1">
    <property type="nucleotide sequence ID" value="NZ_JBNNWK010000003.1"/>
</dbReference>
<gene>
    <name evidence="1" type="ORF">NJ75_04108</name>
</gene>
<dbReference type="PATRIC" id="fig|48936.3.peg.4138"/>
<dbReference type="Proteomes" id="UP000031338">
    <property type="component" value="Unassembled WGS sequence"/>
</dbReference>
<reference evidence="1 2" key="1">
    <citation type="submission" date="2014-10" db="EMBL/GenBank/DDBJ databases">
        <title>Draft genome sequence of Novosphingobium subterraneum DSM 12447.</title>
        <authorList>
            <person name="Gan H.M."/>
            <person name="Gan H.Y."/>
            <person name="Savka M.A."/>
        </authorList>
    </citation>
    <scope>NUCLEOTIDE SEQUENCE [LARGE SCALE GENOMIC DNA]</scope>
    <source>
        <strain evidence="1 2">DSM 12447</strain>
    </source>
</reference>
<dbReference type="STRING" id="48936.NJ75_04108"/>
<comment type="caution">
    <text evidence="1">The sequence shown here is derived from an EMBL/GenBank/DDBJ whole genome shotgun (WGS) entry which is preliminary data.</text>
</comment>
<organism evidence="1 2">
    <name type="scientific">Novosphingobium subterraneum</name>
    <dbReference type="NCBI Taxonomy" id="48936"/>
    <lineage>
        <taxon>Bacteria</taxon>
        <taxon>Pseudomonadati</taxon>
        <taxon>Pseudomonadota</taxon>
        <taxon>Alphaproteobacteria</taxon>
        <taxon>Sphingomonadales</taxon>
        <taxon>Sphingomonadaceae</taxon>
        <taxon>Novosphingobium</taxon>
    </lineage>
</organism>
<dbReference type="InterPro" id="IPR021719">
    <property type="entry name" value="Prot_inh_I78"/>
</dbReference>
<dbReference type="PROSITE" id="PS51257">
    <property type="entry name" value="PROKAR_LIPOPROTEIN"/>
    <property type="match status" value="1"/>
</dbReference>
<accession>A0A0B8Z8V1</accession>
<dbReference type="Gene3D" id="3.30.10.10">
    <property type="entry name" value="Trypsin Inhibitor V, subunit A"/>
    <property type="match status" value="1"/>
</dbReference>
<proteinExistence type="predicted"/>
<dbReference type="EMBL" id="JRVC01000027">
    <property type="protein sequence ID" value="KHS42670.1"/>
    <property type="molecule type" value="Genomic_DNA"/>
</dbReference>
<protein>
    <submittedName>
        <fullName evidence="1">Peptidase inhibitor I78 family protein</fullName>
    </submittedName>
</protein>
<name>A0A0B8Z8V1_9SPHN</name>
<dbReference type="AlphaFoldDB" id="A0A0B8Z8V1"/>
<evidence type="ECO:0000313" key="2">
    <source>
        <dbReference type="Proteomes" id="UP000031338"/>
    </source>
</evidence>